<keyword evidence="2" id="KW-1185">Reference proteome</keyword>
<accession>A0ABW3TD12</accession>
<evidence type="ECO:0000313" key="1">
    <source>
        <dbReference type="EMBL" id="MFD1195075.1"/>
    </source>
</evidence>
<evidence type="ECO:0000313" key="2">
    <source>
        <dbReference type="Proteomes" id="UP001597151"/>
    </source>
</evidence>
<protein>
    <submittedName>
        <fullName evidence="1">Cupin domain-containing protein</fullName>
    </submittedName>
</protein>
<comment type="caution">
    <text evidence="1">The sequence shown here is derived from an EMBL/GenBank/DDBJ whole genome shotgun (WGS) entry which is preliminary data.</text>
</comment>
<reference evidence="2" key="1">
    <citation type="journal article" date="2019" name="Int. J. Syst. Evol. Microbiol.">
        <title>The Global Catalogue of Microorganisms (GCM) 10K type strain sequencing project: providing services to taxonomists for standard genome sequencing and annotation.</title>
        <authorList>
            <consortium name="The Broad Institute Genomics Platform"/>
            <consortium name="The Broad Institute Genome Sequencing Center for Infectious Disease"/>
            <person name="Wu L."/>
            <person name="Ma J."/>
        </authorList>
    </citation>
    <scope>NUCLEOTIDE SEQUENCE [LARGE SCALE GENOMIC DNA]</scope>
    <source>
        <strain evidence="2">CCUG 55328</strain>
    </source>
</reference>
<dbReference type="Proteomes" id="UP001597151">
    <property type="component" value="Unassembled WGS sequence"/>
</dbReference>
<dbReference type="RefSeq" id="WP_380791404.1">
    <property type="nucleotide sequence ID" value="NZ_JBHTKR010000004.1"/>
</dbReference>
<name>A0ABW3TD12_9RHOB</name>
<dbReference type="InterPro" id="IPR011051">
    <property type="entry name" value="RmlC_Cupin_sf"/>
</dbReference>
<dbReference type="InterPro" id="IPR014710">
    <property type="entry name" value="RmlC-like_jellyroll"/>
</dbReference>
<gene>
    <name evidence="1" type="ORF">ACFQ3C_10375</name>
</gene>
<dbReference type="Gene3D" id="2.60.120.10">
    <property type="entry name" value="Jelly Rolls"/>
    <property type="match status" value="1"/>
</dbReference>
<proteinExistence type="predicted"/>
<sequence length="106" mass="11515">MQAFKLSDMSKGWFVGDFAPTVLHSDAAEVAVKTYEAGSVEARHMHKIATEVTLILTGRARMNDLVLEAGDIVRIEPGQDTDFEALTDVTTVVVKTPSVAGDKYEC</sequence>
<dbReference type="EMBL" id="JBHTKR010000004">
    <property type="protein sequence ID" value="MFD1195075.1"/>
    <property type="molecule type" value="Genomic_DNA"/>
</dbReference>
<organism evidence="1 2">
    <name type="scientific">Seohaeicola saemankumensis</name>
    <dbReference type="NCBI Taxonomy" id="481181"/>
    <lineage>
        <taxon>Bacteria</taxon>
        <taxon>Pseudomonadati</taxon>
        <taxon>Pseudomonadota</taxon>
        <taxon>Alphaproteobacteria</taxon>
        <taxon>Rhodobacterales</taxon>
        <taxon>Roseobacteraceae</taxon>
        <taxon>Seohaeicola</taxon>
    </lineage>
</organism>
<dbReference type="SUPFAM" id="SSF51182">
    <property type="entry name" value="RmlC-like cupins"/>
    <property type="match status" value="1"/>
</dbReference>